<evidence type="ECO:0000313" key="3">
    <source>
        <dbReference type="EMBL" id="EGD81705.1"/>
    </source>
</evidence>
<feature type="region of interest" description="Disordered" evidence="1">
    <location>
        <begin position="393"/>
        <end position="507"/>
    </location>
</feature>
<dbReference type="RefSeq" id="XP_004996909.1">
    <property type="nucleotide sequence ID" value="XM_004996852.1"/>
</dbReference>
<feature type="region of interest" description="Disordered" evidence="1">
    <location>
        <begin position="18"/>
        <end position="78"/>
    </location>
</feature>
<dbReference type="AlphaFoldDB" id="F2U253"/>
<feature type="region of interest" description="Disordered" evidence="1">
    <location>
        <begin position="609"/>
        <end position="661"/>
    </location>
</feature>
<feature type="compositionally biased region" description="Polar residues" evidence="1">
    <location>
        <begin position="877"/>
        <end position="891"/>
    </location>
</feature>
<feature type="compositionally biased region" description="Low complexity" evidence="1">
    <location>
        <begin position="645"/>
        <end position="660"/>
    </location>
</feature>
<gene>
    <name evidence="3" type="ORF">PTSG_11879</name>
</gene>
<feature type="region of interest" description="Disordered" evidence="1">
    <location>
        <begin position="312"/>
        <end position="352"/>
    </location>
</feature>
<feature type="transmembrane region" description="Helical" evidence="2">
    <location>
        <begin position="671"/>
        <end position="690"/>
    </location>
</feature>
<keyword evidence="2" id="KW-0472">Membrane</keyword>
<feature type="region of interest" description="Disordered" evidence="1">
    <location>
        <begin position="124"/>
        <end position="165"/>
    </location>
</feature>
<dbReference type="EMBL" id="GL832959">
    <property type="protein sequence ID" value="EGD81705.1"/>
    <property type="molecule type" value="Genomic_DNA"/>
</dbReference>
<keyword evidence="2" id="KW-0812">Transmembrane</keyword>
<feature type="region of interest" description="Disordered" evidence="1">
    <location>
        <begin position="211"/>
        <end position="262"/>
    </location>
</feature>
<feature type="region of interest" description="Disordered" evidence="1">
    <location>
        <begin position="914"/>
        <end position="978"/>
    </location>
</feature>
<keyword evidence="4" id="KW-1185">Reference proteome</keyword>
<organism evidence="3 4">
    <name type="scientific">Salpingoeca rosetta (strain ATCC 50818 / BSB-021)</name>
    <dbReference type="NCBI Taxonomy" id="946362"/>
    <lineage>
        <taxon>Eukaryota</taxon>
        <taxon>Choanoflagellata</taxon>
        <taxon>Craspedida</taxon>
        <taxon>Salpingoecidae</taxon>
        <taxon>Salpingoeca</taxon>
    </lineage>
</organism>
<evidence type="ECO:0000313" key="4">
    <source>
        <dbReference type="Proteomes" id="UP000007799"/>
    </source>
</evidence>
<feature type="compositionally biased region" description="Low complexity" evidence="1">
    <location>
        <begin position="397"/>
        <end position="406"/>
    </location>
</feature>
<evidence type="ECO:0000256" key="2">
    <source>
        <dbReference type="SAM" id="Phobius"/>
    </source>
</evidence>
<sequence length="978" mass="105949">MMPKWNLLCSRVNVLTSDRSTTTTEHRTTTTKAPTTTPERRTTTTERPTTTTERRTTTTERPTTTTERRTTTTPGGDVCGDLTATRDFLGNLIFCGQSGHACPGGSFCGSRDYCCDRAEPSTTTTERRTTTTRAPTTTTERRTTTTERPTTTTERRTTTTPGGDVCGDLTATRDFLGNLIFCGQSGHACPGGSFCGSRDYCCDRAEPSTTTTERRTTTTKAPTTTTERRTTTTERPTTTTERRTTTTERPTTTTERRSTNIPSGDVCGDLTATRDFLGNLIFCGQSGHACPGGSFCGSRDYCCDRAEPSTTTTERRTTTTRAPTTTTERRTTTTERPTTTTERRTTTTPGGDVCGDLTATRDFLGNLIFCGQSGHACPSDSFCGSRDYCCDRAEPSTTTTEHPTTTTERRTTTTERPTTTTERRTTTTERPTTTTERRTTTTERPTTTRPTETTTAHATATRTDTTTEPITRTETLTETRTETRTETETGTTREHSTTTASVTRTATTTGTSRIHYVTVTFPDVDFKNLFHSSDSRAALDFAGAVWEHLVLEKIAGPKDIRSIDVTKGRHGVDVVIGVVSRAVAKRVERAIAAEDVCISVESEGVELCTSGDHRPISTTTTTADPAPGKHKDGKKPKKGKKPKNGDASGSSGDATSASGGDDNRFTLTSGVILGVGALVVLVAIVAVLVARRRAKRRESLRSEHFAFSDHRSRKSSTAALSAALRSLSGTDLSSPVYSQPHKSHSSSITTAELSSVAEYAAADHADYDTASYAGYDEASNAGYDEASNTGYDEASNTGYDFASNPAYSRAGYDYANAGAYSSTTYDRADYGSVDDDDRNDGGDVFGRPEKADVLSRQRRLSRSNMLAPRRNELYTKNAPNMSSAPNKQQQPNKKRMLVLDPDALDLAGDISDAKQQMQPGAPDNAADSPYMDMQELQRQLPQTPAEEQELKSILSRARAATPTSAQLRHRTPTPASDV</sequence>
<reference evidence="3" key="1">
    <citation type="submission" date="2009-08" db="EMBL/GenBank/DDBJ databases">
        <title>Annotation of Salpingoeca rosetta.</title>
        <authorList>
            <consortium name="The Broad Institute Genome Sequencing Platform"/>
            <person name="Russ C."/>
            <person name="Cuomo C."/>
            <person name="Burger G."/>
            <person name="Gray M.W."/>
            <person name="Holland P.W.H."/>
            <person name="King N."/>
            <person name="Lang F.B.F."/>
            <person name="Roger A.J."/>
            <person name="Ruiz-Trillo I."/>
            <person name="Young S.K."/>
            <person name="Zeng Q."/>
            <person name="Gargeya S."/>
            <person name="Alvarado L."/>
            <person name="Berlin A."/>
            <person name="Chapman S.B."/>
            <person name="Chen Z."/>
            <person name="Freedman E."/>
            <person name="Gellesch M."/>
            <person name="Goldberg J."/>
            <person name="Griggs A."/>
            <person name="Gujja S."/>
            <person name="Heilman E."/>
            <person name="Heiman D."/>
            <person name="Howarth C."/>
            <person name="Mehta T."/>
            <person name="Neiman D."/>
            <person name="Pearson M."/>
            <person name="Roberts A."/>
            <person name="Saif S."/>
            <person name="Shea T."/>
            <person name="Shenoy N."/>
            <person name="Sisk P."/>
            <person name="Stolte C."/>
            <person name="Sykes S."/>
            <person name="White J."/>
            <person name="Yandava C."/>
            <person name="Haas B."/>
            <person name="Nusbaum C."/>
            <person name="Birren B."/>
        </authorList>
    </citation>
    <scope>NUCLEOTIDE SEQUENCE</scope>
    <source>
        <strain evidence="3">ATCC 50818</strain>
    </source>
</reference>
<accession>F2U253</accession>
<proteinExistence type="predicted"/>
<feature type="compositionally biased region" description="Basic and acidic residues" evidence="1">
    <location>
        <begin position="475"/>
        <end position="496"/>
    </location>
</feature>
<dbReference type="STRING" id="946362.F2U253"/>
<dbReference type="eggNOG" id="KOG1216">
    <property type="taxonomic scope" value="Eukaryota"/>
</dbReference>
<evidence type="ECO:0000256" key="1">
    <source>
        <dbReference type="SAM" id="MobiDB-lite"/>
    </source>
</evidence>
<feature type="region of interest" description="Disordered" evidence="1">
    <location>
        <begin position="829"/>
        <end position="893"/>
    </location>
</feature>
<feature type="compositionally biased region" description="Low complexity" evidence="1">
    <location>
        <begin position="442"/>
        <end position="474"/>
    </location>
</feature>
<feature type="compositionally biased region" description="Low complexity" evidence="1">
    <location>
        <begin position="497"/>
        <end position="507"/>
    </location>
</feature>
<dbReference type="GeneID" id="16077501"/>
<protein>
    <submittedName>
        <fullName evidence="3">Uncharacterized protein</fullName>
    </submittedName>
</protein>
<feature type="compositionally biased region" description="Basic residues" evidence="1">
    <location>
        <begin position="631"/>
        <end position="642"/>
    </location>
</feature>
<feature type="compositionally biased region" description="Basic and acidic residues" evidence="1">
    <location>
        <begin position="846"/>
        <end position="855"/>
    </location>
</feature>
<dbReference type="Proteomes" id="UP000007799">
    <property type="component" value="Unassembled WGS sequence"/>
</dbReference>
<dbReference type="KEGG" id="sre:PTSG_11879"/>
<dbReference type="InParanoid" id="F2U253"/>
<name>F2U253_SALR5</name>
<keyword evidence="2" id="KW-1133">Transmembrane helix</keyword>